<dbReference type="EMBL" id="CP062006">
    <property type="protein sequence ID" value="QTC87244.1"/>
    <property type="molecule type" value="Genomic_DNA"/>
</dbReference>
<evidence type="ECO:0000256" key="1">
    <source>
        <dbReference type="SAM" id="Phobius"/>
    </source>
</evidence>
<organism evidence="2 3">
    <name type="scientific">Brevundimonas pondensis</name>
    <dbReference type="NCBI Taxonomy" id="2774189"/>
    <lineage>
        <taxon>Bacteria</taxon>
        <taxon>Pseudomonadati</taxon>
        <taxon>Pseudomonadota</taxon>
        <taxon>Alphaproteobacteria</taxon>
        <taxon>Caulobacterales</taxon>
        <taxon>Caulobacteraceae</taxon>
        <taxon>Brevundimonas</taxon>
    </lineage>
</organism>
<evidence type="ECO:0000313" key="2">
    <source>
        <dbReference type="EMBL" id="QTC87244.1"/>
    </source>
</evidence>
<reference evidence="2 3" key="1">
    <citation type="submission" date="2020-09" db="EMBL/GenBank/DDBJ databases">
        <title>Brevundimonas sp. LVF1 isolated from an oligotrophic pond in Goettingen, Germany.</title>
        <authorList>
            <person name="Friedrich I."/>
            <person name="Klassen A."/>
            <person name="Neubauer H."/>
            <person name="Schneider D."/>
            <person name="Hertel R."/>
            <person name="Daniel R."/>
        </authorList>
    </citation>
    <scope>NUCLEOTIDE SEQUENCE [LARGE SCALE GENOMIC DNA]</scope>
    <source>
        <strain evidence="2 3">LVF1</strain>
    </source>
</reference>
<gene>
    <name evidence="2" type="ORF">IFE19_14240</name>
</gene>
<feature type="transmembrane region" description="Helical" evidence="1">
    <location>
        <begin position="12"/>
        <end position="34"/>
    </location>
</feature>
<dbReference type="Proteomes" id="UP000663942">
    <property type="component" value="Chromosome"/>
</dbReference>
<keyword evidence="1" id="KW-0472">Membrane</keyword>
<name>A0ABX7SHU9_9CAUL</name>
<accession>A0ABX7SHU9</accession>
<sequence>MMLIQPGPPRSLRVLIGQVIAYGAMSGLGLWHLWRGLSVGRLPLKRTAVGADSPFFAGTGLIWALVLLIIFLFWAEAIATLTTRGWRWRQSKQKTGDCRG</sequence>
<dbReference type="RefSeq" id="WP_207823352.1">
    <property type="nucleotide sequence ID" value="NZ_CP062006.1"/>
</dbReference>
<protein>
    <submittedName>
        <fullName evidence="2">Uncharacterized protein</fullName>
    </submittedName>
</protein>
<feature type="transmembrane region" description="Helical" evidence="1">
    <location>
        <begin position="54"/>
        <end position="79"/>
    </location>
</feature>
<keyword evidence="1" id="KW-0812">Transmembrane</keyword>
<keyword evidence="3" id="KW-1185">Reference proteome</keyword>
<keyword evidence="1" id="KW-1133">Transmembrane helix</keyword>
<proteinExistence type="predicted"/>
<evidence type="ECO:0000313" key="3">
    <source>
        <dbReference type="Proteomes" id="UP000663942"/>
    </source>
</evidence>